<evidence type="ECO:0000313" key="2">
    <source>
        <dbReference type="Proteomes" id="UP000070565"/>
    </source>
</evidence>
<organism evidence="1 2">
    <name type="scientific">candidate division MSBL1 archaeon SCGC-AAA261F19</name>
    <dbReference type="NCBI Taxonomy" id="1698275"/>
    <lineage>
        <taxon>Archaea</taxon>
        <taxon>Methanobacteriati</taxon>
        <taxon>Methanobacteriota</taxon>
        <taxon>candidate division MSBL1</taxon>
    </lineage>
</organism>
<accession>A0A133V9A7</accession>
<reference evidence="1 2" key="1">
    <citation type="journal article" date="2016" name="Sci. Rep.">
        <title>Metabolic traits of an uncultured archaeal lineage -MSBL1- from brine pools of the Red Sea.</title>
        <authorList>
            <person name="Mwirichia R."/>
            <person name="Alam I."/>
            <person name="Rashid M."/>
            <person name="Vinu M."/>
            <person name="Ba-Alawi W."/>
            <person name="Anthony Kamau A."/>
            <person name="Kamanda Ngugi D."/>
            <person name="Goker M."/>
            <person name="Klenk H.P."/>
            <person name="Bajic V."/>
            <person name="Stingl U."/>
        </authorList>
    </citation>
    <scope>NUCLEOTIDE SEQUENCE [LARGE SCALE GENOMIC DNA]</scope>
    <source>
        <strain evidence="1">SCGC-AAA261F19</strain>
    </source>
</reference>
<name>A0A133V9A7_9EURY</name>
<proteinExistence type="predicted"/>
<gene>
    <name evidence="1" type="ORF">AKJ45_02820</name>
</gene>
<evidence type="ECO:0000313" key="1">
    <source>
        <dbReference type="EMBL" id="KXB03011.1"/>
    </source>
</evidence>
<dbReference type="Proteomes" id="UP000070565">
    <property type="component" value="Unassembled WGS sequence"/>
</dbReference>
<dbReference type="EMBL" id="LHXZ01000037">
    <property type="protein sequence ID" value="KXB03011.1"/>
    <property type="molecule type" value="Genomic_DNA"/>
</dbReference>
<keyword evidence="2" id="KW-1185">Reference proteome</keyword>
<dbReference type="AlphaFoldDB" id="A0A133V9A7"/>
<sequence>MGSLHFGKILGRNKLHDVDVLFVIGTQNIGKNNLTELFEPWFREELEETEDEKMSEGGYHYPHNEELELL</sequence>
<comment type="caution">
    <text evidence="1">The sequence shown here is derived from an EMBL/GenBank/DDBJ whole genome shotgun (WGS) entry which is preliminary data.</text>
</comment>
<protein>
    <submittedName>
        <fullName evidence="1">Uncharacterized protein</fullName>
    </submittedName>
</protein>